<sequence length="283" mass="32083">MNKIDQQQLTGERALYGAQDTQISRTIFSDGESPLKEARNIAIDHTIFKWKYPLWYDQNVSVTDSTFETDAHAGIWYTNHLTMTNVLLNTSKTFRRCRDLTLQNVDMPDAKETLWNCQDIQLDNVSVTGNYFGMNSNNIVAHHLRVTGNYAFDGAENVEIHDSTLLTKDCFWNCNHVTVYNSTIIGEYLAWNTNDITFINCTIESEQGLCYIDHLTLRDCQLLNTDLAFERCAHIDATVTTTIDSIKNPVSGRIEAPKIGSIILDSKQIDPTQTQIIQTGSED</sequence>
<dbReference type="InterPro" id="IPR011050">
    <property type="entry name" value="Pectin_lyase_fold/virulence"/>
</dbReference>
<gene>
    <name evidence="1" type="ORF">DCM90_07720</name>
</gene>
<protein>
    <submittedName>
        <fullName evidence="1">DUF3737 domain-containing protein</fullName>
    </submittedName>
</protein>
<organism evidence="1 2">
    <name type="scientific">Levilactobacillus bambusae</name>
    <dbReference type="NCBI Taxonomy" id="2024736"/>
    <lineage>
        <taxon>Bacteria</taxon>
        <taxon>Bacillati</taxon>
        <taxon>Bacillota</taxon>
        <taxon>Bacilli</taxon>
        <taxon>Lactobacillales</taxon>
        <taxon>Lactobacillaceae</taxon>
        <taxon>Levilactobacillus</taxon>
    </lineage>
</organism>
<dbReference type="Gene3D" id="2.160.20.10">
    <property type="entry name" value="Single-stranded right-handed beta-helix, Pectin lyase-like"/>
    <property type="match status" value="1"/>
</dbReference>
<dbReference type="InterPro" id="IPR012334">
    <property type="entry name" value="Pectin_lyas_fold"/>
</dbReference>
<dbReference type="Pfam" id="PF12541">
    <property type="entry name" value="DUF3737"/>
    <property type="match status" value="1"/>
</dbReference>
<evidence type="ECO:0000313" key="1">
    <source>
        <dbReference type="EMBL" id="PWF99694.1"/>
    </source>
</evidence>
<proteinExistence type="predicted"/>
<dbReference type="AlphaFoldDB" id="A0A2V1MZV5"/>
<reference evidence="1 2" key="1">
    <citation type="journal article" date="2018" name="Int. J. Syst. Evol. Microbiol.">
        <title>Lactobacillus bambusae sp. nov., isolated from a traditional fermented Ma-bamboo shoots of Taiwan.</title>
        <authorList>
            <person name="Wang L.-T."/>
        </authorList>
    </citation>
    <scope>NUCLEOTIDE SEQUENCE [LARGE SCALE GENOMIC DNA]</scope>
    <source>
        <strain evidence="1 2">BS-W1</strain>
    </source>
</reference>
<keyword evidence="2" id="KW-1185">Reference proteome</keyword>
<dbReference type="RefSeq" id="WP_109250795.1">
    <property type="nucleotide sequence ID" value="NZ_QCXQ01000005.1"/>
</dbReference>
<dbReference type="OrthoDB" id="9803285at2"/>
<dbReference type="Proteomes" id="UP000245080">
    <property type="component" value="Unassembled WGS sequence"/>
</dbReference>
<accession>A0A2V1MZV5</accession>
<name>A0A2V1MZV5_9LACO</name>
<dbReference type="EMBL" id="QCXQ01000005">
    <property type="protein sequence ID" value="PWF99694.1"/>
    <property type="molecule type" value="Genomic_DNA"/>
</dbReference>
<evidence type="ECO:0000313" key="2">
    <source>
        <dbReference type="Proteomes" id="UP000245080"/>
    </source>
</evidence>
<dbReference type="InterPro" id="IPR022208">
    <property type="entry name" value="DUF3737"/>
</dbReference>
<comment type="caution">
    <text evidence="1">The sequence shown here is derived from an EMBL/GenBank/DDBJ whole genome shotgun (WGS) entry which is preliminary data.</text>
</comment>
<dbReference type="SUPFAM" id="SSF51126">
    <property type="entry name" value="Pectin lyase-like"/>
    <property type="match status" value="1"/>
</dbReference>